<keyword evidence="8 9" id="KW-0472">Membrane</keyword>
<reference evidence="11 12" key="1">
    <citation type="submission" date="2018-06" db="EMBL/GenBank/DDBJ databases">
        <title>Complete Genome Sequence of Desulfobacter hydrogenophilus (DSM3380).</title>
        <authorList>
            <person name="Marietou A."/>
            <person name="Schreiber L."/>
            <person name="Marshall I."/>
            <person name="Jorgensen B."/>
        </authorList>
    </citation>
    <scope>NUCLEOTIDE SEQUENCE [LARGE SCALE GENOMIC DNA]</scope>
    <source>
        <strain evidence="11 12">DSM 3380</strain>
    </source>
</reference>
<accession>A0A328FJ37</accession>
<evidence type="ECO:0000256" key="7">
    <source>
        <dbReference type="ARBA" id="ARBA00022989"/>
    </source>
</evidence>
<keyword evidence="6 9" id="KW-0812">Transmembrane</keyword>
<dbReference type="AlphaFoldDB" id="A0A328FJ37"/>
<sequence length="147" mass="16073">MTIASETSCQPGNDGGCRGQRGFTLIEVIVAMTIIATVMVALFRMQSGTINLAGADDFQTTARYLAAKALAQIELSIDDPELKGEFDQAFKGYAWQCEVTDVNANFSDIMPNLADKVGTLKKIDLTITREHGDRSYHVETFRYAPAS</sequence>
<comment type="similarity">
    <text evidence="2">Belongs to the GSP I family.</text>
</comment>
<keyword evidence="4" id="KW-0488">Methylation</keyword>
<comment type="subcellular location">
    <subcellularLocation>
        <location evidence="1">Cell inner membrane</location>
        <topology evidence="1">Single-pass membrane protein</topology>
    </subcellularLocation>
</comment>
<evidence type="ECO:0000313" key="11">
    <source>
        <dbReference type="EMBL" id="RAM03183.1"/>
    </source>
</evidence>
<dbReference type="GO" id="GO:0005886">
    <property type="term" value="C:plasma membrane"/>
    <property type="evidence" value="ECO:0007669"/>
    <property type="project" value="UniProtKB-SubCell"/>
</dbReference>
<evidence type="ECO:0000256" key="5">
    <source>
        <dbReference type="ARBA" id="ARBA00022519"/>
    </source>
</evidence>
<evidence type="ECO:0000256" key="4">
    <source>
        <dbReference type="ARBA" id="ARBA00022481"/>
    </source>
</evidence>
<evidence type="ECO:0000256" key="2">
    <source>
        <dbReference type="ARBA" id="ARBA00008358"/>
    </source>
</evidence>
<gene>
    <name evidence="11" type="ORF">DO021_04810</name>
    <name evidence="10" type="ORF">EYB58_01075</name>
</gene>
<dbReference type="InterPro" id="IPR012902">
    <property type="entry name" value="N_methyl_site"/>
</dbReference>
<dbReference type="InterPro" id="IPR010052">
    <property type="entry name" value="T2SS_protein-GspI"/>
</dbReference>
<evidence type="ECO:0000313" key="13">
    <source>
        <dbReference type="Proteomes" id="UP000293902"/>
    </source>
</evidence>
<dbReference type="OrthoDB" id="5419553at2"/>
<dbReference type="EMBL" id="CP036313">
    <property type="protein sequence ID" value="QBH11637.1"/>
    <property type="molecule type" value="Genomic_DNA"/>
</dbReference>
<reference evidence="10 13" key="2">
    <citation type="submission" date="2019-02" db="EMBL/GenBank/DDBJ databases">
        <title>Complete genome sequence of Desulfobacter hydrogenophilus AcRS1.</title>
        <authorList>
            <person name="Marietou A."/>
            <person name="Lund M.B."/>
            <person name="Marshall I.P.G."/>
            <person name="Schreiber L."/>
            <person name="Jorgensen B."/>
        </authorList>
    </citation>
    <scope>NUCLEOTIDE SEQUENCE [LARGE SCALE GENOMIC DNA]</scope>
    <source>
        <strain evidence="10 13">AcRS1</strain>
    </source>
</reference>
<dbReference type="Proteomes" id="UP000248798">
    <property type="component" value="Unassembled WGS sequence"/>
</dbReference>
<evidence type="ECO:0000256" key="9">
    <source>
        <dbReference type="SAM" id="Phobius"/>
    </source>
</evidence>
<dbReference type="EMBL" id="QLNI01000007">
    <property type="protein sequence ID" value="RAM03183.1"/>
    <property type="molecule type" value="Genomic_DNA"/>
</dbReference>
<evidence type="ECO:0000256" key="6">
    <source>
        <dbReference type="ARBA" id="ARBA00022692"/>
    </source>
</evidence>
<dbReference type="PROSITE" id="PS00409">
    <property type="entry name" value="PROKAR_NTER_METHYL"/>
    <property type="match status" value="1"/>
</dbReference>
<keyword evidence="7 9" id="KW-1133">Transmembrane helix</keyword>
<keyword evidence="13" id="KW-1185">Reference proteome</keyword>
<protein>
    <submittedName>
        <fullName evidence="10">Prepilin-type N-terminal cleavage/methylation domain-containing protein</fullName>
    </submittedName>
    <submittedName>
        <fullName evidence="11">Prepilin-type cleavage/methylation domain-containing protein</fullName>
    </submittedName>
</protein>
<dbReference type="RefSeq" id="WP_111954258.1">
    <property type="nucleotide sequence ID" value="NZ_CP036313.1"/>
</dbReference>
<dbReference type="Proteomes" id="UP000293902">
    <property type="component" value="Chromosome"/>
</dbReference>
<dbReference type="GO" id="GO:0015627">
    <property type="term" value="C:type II protein secretion system complex"/>
    <property type="evidence" value="ECO:0007669"/>
    <property type="project" value="InterPro"/>
</dbReference>
<dbReference type="PANTHER" id="PTHR38779">
    <property type="entry name" value="TYPE II SECRETION SYSTEM PROTEIN I-RELATED"/>
    <property type="match status" value="1"/>
</dbReference>
<feature type="transmembrane region" description="Helical" evidence="9">
    <location>
        <begin position="23"/>
        <end position="43"/>
    </location>
</feature>
<dbReference type="NCBIfam" id="TIGR02532">
    <property type="entry name" value="IV_pilin_GFxxxE"/>
    <property type="match status" value="1"/>
</dbReference>
<dbReference type="Pfam" id="PF07963">
    <property type="entry name" value="N_methyl"/>
    <property type="match status" value="1"/>
</dbReference>
<dbReference type="PANTHER" id="PTHR38779:SF2">
    <property type="entry name" value="TYPE II SECRETION SYSTEM PROTEIN I-RELATED"/>
    <property type="match status" value="1"/>
</dbReference>
<evidence type="ECO:0000313" key="12">
    <source>
        <dbReference type="Proteomes" id="UP000248798"/>
    </source>
</evidence>
<evidence type="ECO:0000256" key="3">
    <source>
        <dbReference type="ARBA" id="ARBA00022475"/>
    </source>
</evidence>
<name>A0A328FJ37_9BACT</name>
<organism evidence="11 12">
    <name type="scientific">Desulfobacter hydrogenophilus</name>
    <dbReference type="NCBI Taxonomy" id="2291"/>
    <lineage>
        <taxon>Bacteria</taxon>
        <taxon>Pseudomonadati</taxon>
        <taxon>Thermodesulfobacteriota</taxon>
        <taxon>Desulfobacteria</taxon>
        <taxon>Desulfobacterales</taxon>
        <taxon>Desulfobacteraceae</taxon>
        <taxon>Desulfobacter</taxon>
    </lineage>
</organism>
<dbReference type="GO" id="GO:0015628">
    <property type="term" value="P:protein secretion by the type II secretion system"/>
    <property type="evidence" value="ECO:0007669"/>
    <property type="project" value="InterPro"/>
</dbReference>
<evidence type="ECO:0000256" key="8">
    <source>
        <dbReference type="ARBA" id="ARBA00023136"/>
    </source>
</evidence>
<keyword evidence="3" id="KW-1003">Cell membrane</keyword>
<evidence type="ECO:0000313" key="10">
    <source>
        <dbReference type="EMBL" id="QBH11637.1"/>
    </source>
</evidence>
<keyword evidence="5" id="KW-0997">Cell inner membrane</keyword>
<evidence type="ECO:0000256" key="1">
    <source>
        <dbReference type="ARBA" id="ARBA00004377"/>
    </source>
</evidence>
<proteinExistence type="inferred from homology"/>